<dbReference type="Proteomes" id="UP000652761">
    <property type="component" value="Unassembled WGS sequence"/>
</dbReference>
<evidence type="ECO:0000256" key="1">
    <source>
        <dbReference type="SAM" id="Phobius"/>
    </source>
</evidence>
<keyword evidence="1" id="KW-0472">Membrane</keyword>
<comment type="caution">
    <text evidence="2">The sequence shown here is derived from an EMBL/GenBank/DDBJ whole genome shotgun (WGS) entry which is preliminary data.</text>
</comment>
<feature type="transmembrane region" description="Helical" evidence="1">
    <location>
        <begin position="44"/>
        <end position="66"/>
    </location>
</feature>
<keyword evidence="1" id="KW-0812">Transmembrane</keyword>
<feature type="transmembrane region" description="Helical" evidence="1">
    <location>
        <begin position="12"/>
        <end position="29"/>
    </location>
</feature>
<gene>
    <name evidence="2" type="ORF">Taro_007312</name>
</gene>
<evidence type="ECO:0000313" key="3">
    <source>
        <dbReference type="Proteomes" id="UP000652761"/>
    </source>
</evidence>
<keyword evidence="3" id="KW-1185">Reference proteome</keyword>
<protein>
    <submittedName>
        <fullName evidence="2">Uncharacterized protein</fullName>
    </submittedName>
</protein>
<reference evidence="2" key="1">
    <citation type="submission" date="2017-07" db="EMBL/GenBank/DDBJ databases">
        <title>Taro Niue Genome Assembly and Annotation.</title>
        <authorList>
            <person name="Atibalentja N."/>
            <person name="Keating K."/>
            <person name="Fields C.J."/>
        </authorList>
    </citation>
    <scope>NUCLEOTIDE SEQUENCE</scope>
    <source>
        <strain evidence="2">Niue_2</strain>
        <tissue evidence="2">Leaf</tissue>
    </source>
</reference>
<dbReference type="EMBL" id="NMUH01000228">
    <property type="protein sequence ID" value="MQL74946.1"/>
    <property type="molecule type" value="Genomic_DNA"/>
</dbReference>
<name>A0A843TXT5_COLES</name>
<dbReference type="AlphaFoldDB" id="A0A843TXT5"/>
<keyword evidence="1" id="KW-1133">Transmembrane helix</keyword>
<proteinExistence type="predicted"/>
<feature type="non-terminal residue" evidence="2">
    <location>
        <position position="131"/>
    </location>
</feature>
<accession>A0A843TXT5</accession>
<organism evidence="2 3">
    <name type="scientific">Colocasia esculenta</name>
    <name type="common">Wild taro</name>
    <name type="synonym">Arum esculentum</name>
    <dbReference type="NCBI Taxonomy" id="4460"/>
    <lineage>
        <taxon>Eukaryota</taxon>
        <taxon>Viridiplantae</taxon>
        <taxon>Streptophyta</taxon>
        <taxon>Embryophyta</taxon>
        <taxon>Tracheophyta</taxon>
        <taxon>Spermatophyta</taxon>
        <taxon>Magnoliopsida</taxon>
        <taxon>Liliopsida</taxon>
        <taxon>Araceae</taxon>
        <taxon>Aroideae</taxon>
        <taxon>Colocasieae</taxon>
        <taxon>Colocasia</taxon>
    </lineage>
</organism>
<evidence type="ECO:0000313" key="2">
    <source>
        <dbReference type="EMBL" id="MQL74946.1"/>
    </source>
</evidence>
<sequence length="131" mass="15100">LFWRRVCLRSFSLRFILLWIFIRFFFSLFEEDVMVLIIVLSFRSWFPVLSTTLIGAVDSVLIFVLITPSSHHCLGFLEGEFLLLQLLLKLRALSSHVLCVCRQHSVLLSTGANRKKIGSSKNLFLSVPVDR</sequence>